<reference evidence="2 3" key="3">
    <citation type="submission" date="2019-11" db="EMBL/GenBank/DDBJ databases">
        <title>A de novo genome assembly of a pear dwarfing rootstock.</title>
        <authorList>
            <person name="Wang F."/>
            <person name="Wang J."/>
            <person name="Li S."/>
            <person name="Zhang Y."/>
            <person name="Fang M."/>
            <person name="Ma L."/>
            <person name="Zhao Y."/>
            <person name="Jiang S."/>
        </authorList>
    </citation>
    <scope>NUCLEOTIDE SEQUENCE [LARGE SCALE GENOMIC DNA]</scope>
    <source>
        <strain evidence="2">S2</strain>
        <tissue evidence="2">Leaf</tissue>
    </source>
</reference>
<protein>
    <submittedName>
        <fullName evidence="2">Uncharacterized protein</fullName>
    </submittedName>
</protein>
<name>A0A5N5I3F0_9ROSA</name>
<evidence type="ECO:0000313" key="3">
    <source>
        <dbReference type="Proteomes" id="UP000327157"/>
    </source>
</evidence>
<comment type="caution">
    <text evidence="2">The sequence shown here is derived from an EMBL/GenBank/DDBJ whole genome shotgun (WGS) entry which is preliminary data.</text>
</comment>
<accession>A0A5N5I3F0</accession>
<evidence type="ECO:0000256" key="1">
    <source>
        <dbReference type="SAM" id="MobiDB-lite"/>
    </source>
</evidence>
<organism evidence="2 3">
    <name type="scientific">Pyrus ussuriensis x Pyrus communis</name>
    <dbReference type="NCBI Taxonomy" id="2448454"/>
    <lineage>
        <taxon>Eukaryota</taxon>
        <taxon>Viridiplantae</taxon>
        <taxon>Streptophyta</taxon>
        <taxon>Embryophyta</taxon>
        <taxon>Tracheophyta</taxon>
        <taxon>Spermatophyta</taxon>
        <taxon>Magnoliopsida</taxon>
        <taxon>eudicotyledons</taxon>
        <taxon>Gunneridae</taxon>
        <taxon>Pentapetalae</taxon>
        <taxon>rosids</taxon>
        <taxon>fabids</taxon>
        <taxon>Rosales</taxon>
        <taxon>Rosaceae</taxon>
        <taxon>Amygdaloideae</taxon>
        <taxon>Maleae</taxon>
        <taxon>Pyrus</taxon>
    </lineage>
</organism>
<gene>
    <name evidence="2" type="ORF">D8674_007643</name>
</gene>
<feature type="compositionally biased region" description="Basic and acidic residues" evidence="1">
    <location>
        <begin position="36"/>
        <end position="50"/>
    </location>
</feature>
<dbReference type="AlphaFoldDB" id="A0A5N5I3F0"/>
<evidence type="ECO:0000313" key="2">
    <source>
        <dbReference type="EMBL" id="KAB2630124.1"/>
    </source>
</evidence>
<feature type="region of interest" description="Disordered" evidence="1">
    <location>
        <begin position="1"/>
        <end position="50"/>
    </location>
</feature>
<sequence>MQGRGWGRGDERGGKRWKRQRREEGRRSSKLPPTPKQEREINKERDPSTN</sequence>
<dbReference type="EMBL" id="SMOL01000143">
    <property type="protein sequence ID" value="KAB2630124.1"/>
    <property type="molecule type" value="Genomic_DNA"/>
</dbReference>
<reference evidence="2 3" key="1">
    <citation type="submission" date="2019-09" db="EMBL/GenBank/DDBJ databases">
        <authorList>
            <person name="Ou C."/>
        </authorList>
    </citation>
    <scope>NUCLEOTIDE SEQUENCE [LARGE SCALE GENOMIC DNA]</scope>
    <source>
        <strain evidence="2">S2</strain>
        <tissue evidence="2">Leaf</tissue>
    </source>
</reference>
<reference evidence="3" key="2">
    <citation type="submission" date="2019-10" db="EMBL/GenBank/DDBJ databases">
        <title>A de novo genome assembly of a pear dwarfing rootstock.</title>
        <authorList>
            <person name="Wang F."/>
            <person name="Wang J."/>
            <person name="Li S."/>
            <person name="Zhang Y."/>
            <person name="Fang M."/>
            <person name="Ma L."/>
            <person name="Zhao Y."/>
            <person name="Jiang S."/>
        </authorList>
    </citation>
    <scope>NUCLEOTIDE SEQUENCE [LARGE SCALE GENOMIC DNA]</scope>
</reference>
<keyword evidence="3" id="KW-1185">Reference proteome</keyword>
<dbReference type="Proteomes" id="UP000327157">
    <property type="component" value="Chromosome 12"/>
</dbReference>
<proteinExistence type="predicted"/>